<feature type="active site" evidence="9">
    <location>
        <position position="144"/>
    </location>
</feature>
<dbReference type="Proteomes" id="UP000254537">
    <property type="component" value="Chromosome"/>
</dbReference>
<protein>
    <recommendedName>
        <fullName evidence="9">Tyrosine recombinase XerC</fullName>
    </recommendedName>
</protein>
<dbReference type="CDD" id="cd00798">
    <property type="entry name" value="INT_XerDC_C"/>
    <property type="match status" value="1"/>
</dbReference>
<proteinExistence type="inferred from homology"/>
<comment type="subcellular location">
    <subcellularLocation>
        <location evidence="1 9">Cytoplasm</location>
    </subcellularLocation>
</comment>
<feature type="active site" evidence="9">
    <location>
        <position position="168"/>
    </location>
</feature>
<feature type="domain" description="Tyr recombinase" evidence="10">
    <location>
        <begin position="102"/>
        <end position="284"/>
    </location>
</feature>
<dbReference type="InterPro" id="IPR013762">
    <property type="entry name" value="Integrase-like_cat_sf"/>
</dbReference>
<dbReference type="SUPFAM" id="SSF47823">
    <property type="entry name" value="lambda integrase-like, N-terminal domain"/>
    <property type="match status" value="1"/>
</dbReference>
<dbReference type="OrthoDB" id="9801717at2"/>
<dbReference type="SUPFAM" id="SSF56349">
    <property type="entry name" value="DNA breaking-rejoining enzymes"/>
    <property type="match status" value="1"/>
</dbReference>
<dbReference type="InterPro" id="IPR023009">
    <property type="entry name" value="Tyrosine_recombinase_XerC/XerD"/>
</dbReference>
<dbReference type="Pfam" id="PF00589">
    <property type="entry name" value="Phage_integrase"/>
    <property type="match status" value="1"/>
</dbReference>
<evidence type="ECO:0000313" key="13">
    <source>
        <dbReference type="Proteomes" id="UP000254537"/>
    </source>
</evidence>
<dbReference type="PANTHER" id="PTHR30349">
    <property type="entry name" value="PHAGE INTEGRASE-RELATED"/>
    <property type="match status" value="1"/>
</dbReference>
<evidence type="ECO:0000256" key="2">
    <source>
        <dbReference type="ARBA" id="ARBA00022490"/>
    </source>
</evidence>
<comment type="subunit">
    <text evidence="9">Forms a cyclic heterotetrameric complex composed of two molecules of XerC and two molecules of XerD.</text>
</comment>
<feature type="active site" evidence="9">
    <location>
        <position position="262"/>
    </location>
</feature>
<keyword evidence="5 9" id="KW-0229">DNA integration</keyword>
<comment type="function">
    <text evidence="9">Site-specific tyrosine recombinase, which acts by catalyzing the cutting and rejoining of the recombining DNA molecules. The XerC-XerD complex is essential to convert dimers of the bacterial chromosome into monomers to permit their segregation at cell division. It also contributes to the segregational stability of plasmids.</text>
</comment>
<dbReference type="RefSeq" id="WP_115434268.1">
    <property type="nucleotide sequence ID" value="NZ_CP031337.1"/>
</dbReference>
<comment type="similarity">
    <text evidence="9">Belongs to the 'phage' integrase family. XerC subfamily.</text>
</comment>
<dbReference type="GO" id="GO:0051301">
    <property type="term" value="P:cell division"/>
    <property type="evidence" value="ECO:0007669"/>
    <property type="project" value="UniProtKB-KW"/>
</dbReference>
<dbReference type="InterPro" id="IPR044068">
    <property type="entry name" value="CB"/>
</dbReference>
<feature type="active site" evidence="9">
    <location>
        <position position="239"/>
    </location>
</feature>
<dbReference type="InterPro" id="IPR050090">
    <property type="entry name" value="Tyrosine_recombinase_XerCD"/>
</dbReference>
<dbReference type="Gene3D" id="1.10.443.10">
    <property type="entry name" value="Intergrase catalytic core"/>
    <property type="match status" value="1"/>
</dbReference>
<dbReference type="InterPro" id="IPR011010">
    <property type="entry name" value="DNA_brk_join_enz"/>
</dbReference>
<keyword evidence="3 9" id="KW-0132">Cell division</keyword>
<evidence type="ECO:0000259" key="10">
    <source>
        <dbReference type="PROSITE" id="PS51898"/>
    </source>
</evidence>
<dbReference type="InterPro" id="IPR010998">
    <property type="entry name" value="Integrase_recombinase_N"/>
</dbReference>
<evidence type="ECO:0000313" key="12">
    <source>
        <dbReference type="EMBL" id="AXK40340.1"/>
    </source>
</evidence>
<dbReference type="InterPro" id="IPR004107">
    <property type="entry name" value="Integrase_SAM-like_N"/>
</dbReference>
<dbReference type="PROSITE" id="PS51900">
    <property type="entry name" value="CB"/>
    <property type="match status" value="1"/>
</dbReference>
<dbReference type="GO" id="GO:0006313">
    <property type="term" value="P:DNA transposition"/>
    <property type="evidence" value="ECO:0007669"/>
    <property type="project" value="UniProtKB-UniRule"/>
</dbReference>
<evidence type="ECO:0000256" key="1">
    <source>
        <dbReference type="ARBA" id="ARBA00004496"/>
    </source>
</evidence>
<dbReference type="PROSITE" id="PS51898">
    <property type="entry name" value="TYR_RECOMBINASE"/>
    <property type="match status" value="1"/>
</dbReference>
<dbReference type="Gene3D" id="1.10.150.130">
    <property type="match status" value="1"/>
</dbReference>
<evidence type="ECO:0000256" key="6">
    <source>
        <dbReference type="ARBA" id="ARBA00023125"/>
    </source>
</evidence>
<feature type="active site" evidence="9">
    <location>
        <position position="236"/>
    </location>
</feature>
<dbReference type="GO" id="GO:0009037">
    <property type="term" value="F:tyrosine-based site-specific recombinase activity"/>
    <property type="evidence" value="ECO:0007669"/>
    <property type="project" value="UniProtKB-UniRule"/>
</dbReference>
<keyword evidence="6 9" id="KW-0238">DNA-binding</keyword>
<evidence type="ECO:0000256" key="4">
    <source>
        <dbReference type="ARBA" id="ARBA00022829"/>
    </source>
</evidence>
<dbReference type="InterPro" id="IPR002104">
    <property type="entry name" value="Integrase_catalytic"/>
</dbReference>
<evidence type="ECO:0000259" key="11">
    <source>
        <dbReference type="PROSITE" id="PS51900"/>
    </source>
</evidence>
<dbReference type="Pfam" id="PF02899">
    <property type="entry name" value="Phage_int_SAM_1"/>
    <property type="match status" value="1"/>
</dbReference>
<evidence type="ECO:0000256" key="7">
    <source>
        <dbReference type="ARBA" id="ARBA00023172"/>
    </source>
</evidence>
<keyword evidence="7 9" id="KW-0233">DNA recombination</keyword>
<accession>A0A345Y8T8</accession>
<feature type="active site" description="O-(3'-phospho-DNA)-tyrosine intermediate" evidence="9">
    <location>
        <position position="271"/>
    </location>
</feature>
<dbReference type="KEGG" id="ccah:DWG20_13385"/>
<keyword evidence="8 9" id="KW-0131">Cell cycle</keyword>
<keyword evidence="4 9" id="KW-0159">Chromosome partition</keyword>
<sequence>MNWDDAVARFDAALAQAGKSPHTRDAYRRDLAPLAALNDDPLALTSADLVAQQMALKAAGLAEKSLARKRSAWRRFFQFWVDEGLLAGNPAAALPRRRQPKRLPKALSVDDAVALLDNGPAGGNDPLSRRDRAMFELLYSCGMRLSELTGLDLADINLSEAEVRVRGKGRKERLLPVGRMAREALHTWLAEREMLARETQALFVSRRGARLTGRQVQKRLAQWAILAGHPRHVHPHMLRHSFASHLLQSSGDLRAVQELLGHTSIAATQVYTSLDYQHLAKVYDAAHPRAHDENLEDDEAVGD</sequence>
<dbReference type="GO" id="GO:0003677">
    <property type="term" value="F:DNA binding"/>
    <property type="evidence" value="ECO:0007669"/>
    <property type="project" value="UniProtKB-UniRule"/>
</dbReference>
<dbReference type="GO" id="GO:0007059">
    <property type="term" value="P:chromosome segregation"/>
    <property type="evidence" value="ECO:0007669"/>
    <property type="project" value="UniProtKB-UniRule"/>
</dbReference>
<evidence type="ECO:0000256" key="3">
    <source>
        <dbReference type="ARBA" id="ARBA00022618"/>
    </source>
</evidence>
<dbReference type="AlphaFoldDB" id="A0A345Y8T8"/>
<feature type="domain" description="Core-binding (CB)" evidence="11">
    <location>
        <begin position="1"/>
        <end position="81"/>
    </location>
</feature>
<gene>
    <name evidence="9" type="primary">xerC</name>
    <name evidence="12" type="ORF">DWG20_13385</name>
</gene>
<keyword evidence="2 9" id="KW-0963">Cytoplasm</keyword>
<dbReference type="EMBL" id="CP031337">
    <property type="protein sequence ID" value="AXK40340.1"/>
    <property type="molecule type" value="Genomic_DNA"/>
</dbReference>
<evidence type="ECO:0000256" key="8">
    <source>
        <dbReference type="ARBA" id="ARBA00023306"/>
    </source>
</evidence>
<evidence type="ECO:0000256" key="9">
    <source>
        <dbReference type="HAMAP-Rule" id="MF_01808"/>
    </source>
</evidence>
<dbReference type="GO" id="GO:0005737">
    <property type="term" value="C:cytoplasm"/>
    <property type="evidence" value="ECO:0007669"/>
    <property type="project" value="UniProtKB-SubCell"/>
</dbReference>
<reference evidence="12 13" key="1">
    <citation type="submission" date="2018-07" db="EMBL/GenBank/DDBJ databases">
        <title>Crenobacter cavernae sp. nov., isolated from a karst cave.</title>
        <authorList>
            <person name="Zhu H."/>
        </authorList>
    </citation>
    <scope>NUCLEOTIDE SEQUENCE [LARGE SCALE GENOMIC DNA]</scope>
    <source>
        <strain evidence="12 13">K1W11S-77</strain>
    </source>
</reference>
<name>A0A345Y8T8_9NEIS</name>
<organism evidence="12 13">
    <name type="scientific">Crenobacter cavernae</name>
    <dbReference type="NCBI Taxonomy" id="2290923"/>
    <lineage>
        <taxon>Bacteria</taxon>
        <taxon>Pseudomonadati</taxon>
        <taxon>Pseudomonadota</taxon>
        <taxon>Betaproteobacteria</taxon>
        <taxon>Neisseriales</taxon>
        <taxon>Neisseriaceae</taxon>
        <taxon>Crenobacter</taxon>
    </lineage>
</organism>
<dbReference type="PANTHER" id="PTHR30349:SF81">
    <property type="entry name" value="TYROSINE RECOMBINASE XERC"/>
    <property type="match status" value="1"/>
</dbReference>
<dbReference type="HAMAP" id="MF_01808">
    <property type="entry name" value="Recomb_XerC_XerD"/>
    <property type="match status" value="1"/>
</dbReference>
<evidence type="ECO:0000256" key="5">
    <source>
        <dbReference type="ARBA" id="ARBA00022908"/>
    </source>
</evidence>